<dbReference type="SUPFAM" id="SSF82829">
    <property type="entry name" value="MesJ substrate recognition domain-like"/>
    <property type="match status" value="1"/>
</dbReference>
<dbReference type="EC" id="6.3.4.19" evidence="8"/>
<dbReference type="NCBIfam" id="TIGR02433">
    <property type="entry name" value="lysidine_TilS_C"/>
    <property type="match status" value="1"/>
</dbReference>
<dbReference type="Gene3D" id="1.20.59.20">
    <property type="match status" value="1"/>
</dbReference>
<dbReference type="GO" id="GO:0032267">
    <property type="term" value="F:tRNA(Ile)-lysidine synthase activity"/>
    <property type="evidence" value="ECO:0007669"/>
    <property type="project" value="UniProtKB-EC"/>
</dbReference>
<dbReference type="InterPro" id="IPR012094">
    <property type="entry name" value="tRNA_Ile_lys_synt"/>
</dbReference>
<dbReference type="NCBIfam" id="TIGR02432">
    <property type="entry name" value="lysidine_TilS_N"/>
    <property type="match status" value="1"/>
</dbReference>
<comment type="caution">
    <text evidence="10">The sequence shown here is derived from an EMBL/GenBank/DDBJ whole genome shotgun (WGS) entry which is preliminary data.</text>
</comment>
<evidence type="ECO:0000256" key="5">
    <source>
        <dbReference type="ARBA" id="ARBA00022741"/>
    </source>
</evidence>
<dbReference type="Proteomes" id="UP000037393">
    <property type="component" value="Unassembled WGS sequence"/>
</dbReference>
<dbReference type="CDD" id="cd01992">
    <property type="entry name" value="TilS_N"/>
    <property type="match status" value="1"/>
</dbReference>
<feature type="binding site" evidence="8">
    <location>
        <begin position="21"/>
        <end position="26"/>
    </location>
    <ligand>
        <name>ATP</name>
        <dbReference type="ChEBI" id="CHEBI:30616"/>
    </ligand>
</feature>
<dbReference type="AlphaFoldDB" id="A0A0L0GJZ9"/>
<evidence type="ECO:0000256" key="6">
    <source>
        <dbReference type="ARBA" id="ARBA00022840"/>
    </source>
</evidence>
<keyword evidence="3 8" id="KW-0436">Ligase</keyword>
<dbReference type="Pfam" id="PF01171">
    <property type="entry name" value="ATP_bind_3"/>
    <property type="match status" value="1"/>
</dbReference>
<evidence type="ECO:0000256" key="2">
    <source>
        <dbReference type="ARBA" id="ARBA00022490"/>
    </source>
</evidence>
<comment type="domain">
    <text evidence="8">The N-terminal region contains the highly conserved SGGXDS motif, predicted to be a P-loop motif involved in ATP binding.</text>
</comment>
<keyword evidence="6 8" id="KW-0067">ATP-binding</keyword>
<evidence type="ECO:0000259" key="9">
    <source>
        <dbReference type="SMART" id="SM00977"/>
    </source>
</evidence>
<dbReference type="InterPro" id="IPR015262">
    <property type="entry name" value="tRNA_Ile_lys_synt_subst-bd"/>
</dbReference>
<proteinExistence type="inferred from homology"/>
<dbReference type="InterPro" id="IPR011063">
    <property type="entry name" value="TilS/TtcA_N"/>
</dbReference>
<dbReference type="HAMAP" id="MF_01161">
    <property type="entry name" value="tRNA_Ile_lys_synt"/>
    <property type="match status" value="1"/>
</dbReference>
<dbReference type="STRING" id="379893.GCA_001297775_02135"/>
<dbReference type="GO" id="GO:0005524">
    <property type="term" value="F:ATP binding"/>
    <property type="evidence" value="ECO:0007669"/>
    <property type="project" value="UniProtKB-UniRule"/>
</dbReference>
<dbReference type="InterPro" id="IPR014729">
    <property type="entry name" value="Rossmann-like_a/b/a_fold"/>
</dbReference>
<evidence type="ECO:0000256" key="7">
    <source>
        <dbReference type="ARBA" id="ARBA00048539"/>
    </source>
</evidence>
<name>A0A0L0GJZ9_9ENTR</name>
<dbReference type="PATRIC" id="fig|379893.4.peg.1889"/>
<dbReference type="PANTHER" id="PTHR43033:SF1">
    <property type="entry name" value="TRNA(ILE)-LYSIDINE SYNTHASE-RELATED"/>
    <property type="match status" value="1"/>
</dbReference>
<sequence length="438" mass="49199">MTTPAIAQLLSPWRRFLVAFSGGLDSTVLLHQLMCWRQENPDIQLRAIHINHGLSANADEWVAHCQRLCQQWAVPLEVVRVTLVDEGKGTEAHARLARYTAFRDALTPEEVLVTAQHLNDQCETFLLALKRGSGPAGLSAMPAAADFAGTKLLRPLLNTSRASLLQWAQDHALSWIEDESNQDDTYDRNFLRLHVVPTLAARWPHFADAVARSAELCGEQEQLLDELLTDELKTMTDSDGTLAIAPLEKVSEVRRAALLRRWLAQQQASMPSREMLHRLWDEVAQAREDANPCLRFGDYEIRRFQQRLWWLKSHASQAETVIAWPSPFSLLRLPDNLGELRLTPGGIIRAPADNDIVSVRFKAPGMLRIVGRNGSRKLKKIWQELGVAPWLRDTTPLLFYGETLIAAAGQFVTQDGLAEEGKGVQLEWIKNGQLPARS</sequence>
<keyword evidence="5 8" id="KW-0547">Nucleotide-binding</keyword>
<comment type="function">
    <text evidence="8">Ligates lysine onto the cytidine present at position 34 of the AUA codon-specific tRNA(Ile) that contains the anticodon CAU, in an ATP-dependent manner. Cytidine is converted to lysidine, thus changing the amino acid specificity of the tRNA from methionine to isoleucine.</text>
</comment>
<keyword evidence="2 8" id="KW-0963">Cytoplasm</keyword>
<evidence type="ECO:0000256" key="4">
    <source>
        <dbReference type="ARBA" id="ARBA00022694"/>
    </source>
</evidence>
<dbReference type="RefSeq" id="WP_049858135.1">
    <property type="nucleotide sequence ID" value="NZ_JNGI01000179.1"/>
</dbReference>
<evidence type="ECO:0000313" key="10">
    <source>
        <dbReference type="EMBL" id="KNC88703.1"/>
    </source>
</evidence>
<dbReference type="Pfam" id="PF09179">
    <property type="entry name" value="TilS"/>
    <property type="match status" value="1"/>
</dbReference>
<dbReference type="EMBL" id="JNGI01000179">
    <property type="protein sequence ID" value="KNC88703.1"/>
    <property type="molecule type" value="Genomic_DNA"/>
</dbReference>
<comment type="catalytic activity">
    <reaction evidence="7 8">
        <text>cytidine(34) in tRNA(Ile2) + L-lysine + ATP = lysidine(34) in tRNA(Ile2) + AMP + diphosphate + H(+)</text>
        <dbReference type="Rhea" id="RHEA:43744"/>
        <dbReference type="Rhea" id="RHEA-COMP:10625"/>
        <dbReference type="Rhea" id="RHEA-COMP:10670"/>
        <dbReference type="ChEBI" id="CHEBI:15378"/>
        <dbReference type="ChEBI" id="CHEBI:30616"/>
        <dbReference type="ChEBI" id="CHEBI:32551"/>
        <dbReference type="ChEBI" id="CHEBI:33019"/>
        <dbReference type="ChEBI" id="CHEBI:82748"/>
        <dbReference type="ChEBI" id="CHEBI:83665"/>
        <dbReference type="ChEBI" id="CHEBI:456215"/>
        <dbReference type="EC" id="6.3.4.19"/>
    </reaction>
</comment>
<evidence type="ECO:0000313" key="11">
    <source>
        <dbReference type="Proteomes" id="UP000037393"/>
    </source>
</evidence>
<feature type="domain" description="Lysidine-tRNA(Ile) synthetase C-terminal" evidence="9">
    <location>
        <begin position="357"/>
        <end position="428"/>
    </location>
</feature>
<evidence type="ECO:0000256" key="1">
    <source>
        <dbReference type="ARBA" id="ARBA00004496"/>
    </source>
</evidence>
<gene>
    <name evidence="8 10" type="primary">tilS</name>
    <name evidence="10" type="ORF">GM31_09270</name>
</gene>
<keyword evidence="11" id="KW-1185">Reference proteome</keyword>
<evidence type="ECO:0000256" key="8">
    <source>
        <dbReference type="HAMAP-Rule" id="MF_01161"/>
    </source>
</evidence>
<dbReference type="Pfam" id="PF11734">
    <property type="entry name" value="TilS_C"/>
    <property type="match status" value="1"/>
</dbReference>
<dbReference type="InterPro" id="IPR012796">
    <property type="entry name" value="Lysidine-tRNA-synth_C"/>
</dbReference>
<dbReference type="InterPro" id="IPR012795">
    <property type="entry name" value="tRNA_Ile_lys_synt_N"/>
</dbReference>
<dbReference type="GO" id="GO:0006400">
    <property type="term" value="P:tRNA modification"/>
    <property type="evidence" value="ECO:0007669"/>
    <property type="project" value="UniProtKB-UniRule"/>
</dbReference>
<organism evidence="10 11">
    <name type="scientific">Trabulsiella odontotermitis</name>
    <dbReference type="NCBI Taxonomy" id="379893"/>
    <lineage>
        <taxon>Bacteria</taxon>
        <taxon>Pseudomonadati</taxon>
        <taxon>Pseudomonadota</taxon>
        <taxon>Gammaproteobacteria</taxon>
        <taxon>Enterobacterales</taxon>
        <taxon>Enterobacteriaceae</taxon>
        <taxon>Trabulsiella</taxon>
    </lineage>
</organism>
<dbReference type="Gene3D" id="3.40.50.620">
    <property type="entry name" value="HUPs"/>
    <property type="match status" value="1"/>
</dbReference>
<protein>
    <recommendedName>
        <fullName evidence="8">tRNA(Ile)-lysidine synthase</fullName>
        <ecNumber evidence="8">6.3.4.19</ecNumber>
    </recommendedName>
    <alternativeName>
        <fullName evidence="8">tRNA(Ile)-2-lysyl-cytidine synthase</fullName>
    </alternativeName>
    <alternativeName>
        <fullName evidence="8">tRNA(Ile)-lysidine synthetase</fullName>
    </alternativeName>
</protein>
<dbReference type="OrthoDB" id="9807403at2"/>
<dbReference type="GO" id="GO:0005737">
    <property type="term" value="C:cytoplasm"/>
    <property type="evidence" value="ECO:0007669"/>
    <property type="project" value="UniProtKB-SubCell"/>
</dbReference>
<dbReference type="NCBIfam" id="NF007942">
    <property type="entry name" value="PRK10660.1"/>
    <property type="match status" value="1"/>
</dbReference>
<dbReference type="SMART" id="SM00977">
    <property type="entry name" value="TilS_C"/>
    <property type="match status" value="1"/>
</dbReference>
<keyword evidence="4 8" id="KW-0819">tRNA processing</keyword>
<dbReference type="SUPFAM" id="SSF52402">
    <property type="entry name" value="Adenine nucleotide alpha hydrolases-like"/>
    <property type="match status" value="1"/>
</dbReference>
<comment type="subcellular location">
    <subcellularLocation>
        <location evidence="1 8">Cytoplasm</location>
    </subcellularLocation>
</comment>
<comment type="similarity">
    <text evidence="8">Belongs to the tRNA(Ile)-lysidine synthase family.</text>
</comment>
<dbReference type="PANTHER" id="PTHR43033">
    <property type="entry name" value="TRNA(ILE)-LYSIDINE SYNTHASE-RELATED"/>
    <property type="match status" value="1"/>
</dbReference>
<dbReference type="SUPFAM" id="SSF56037">
    <property type="entry name" value="PheT/TilS domain"/>
    <property type="match status" value="1"/>
</dbReference>
<evidence type="ECO:0000256" key="3">
    <source>
        <dbReference type="ARBA" id="ARBA00022598"/>
    </source>
</evidence>
<reference evidence="10 11" key="1">
    <citation type="journal article" date="2015" name="Appl. Environ. Microbiol.">
        <title>The Enterobacterium Trabulsiella odontotermitis Presents Novel Adaptations Related to Its Association with Fungus-Growing Termites.</title>
        <authorList>
            <person name="Sapountzis P."/>
            <person name="Gruntjes T."/>
            <person name="Otani S."/>
            <person name="Estevez J."/>
            <person name="da Costa R.R."/>
            <person name="Plunkett G.3rd."/>
            <person name="Perna N.T."/>
            <person name="Poulsen M."/>
        </authorList>
    </citation>
    <scope>NUCLEOTIDE SEQUENCE [LARGE SCALE GENOMIC DNA]</scope>
    <source>
        <strain evidence="10 11">12</strain>
    </source>
</reference>
<accession>A0A0L0GJZ9</accession>